<dbReference type="Proteomes" id="UP001597260">
    <property type="component" value="Unassembled WGS sequence"/>
</dbReference>
<sequence length="203" mass="22517">MHWVEVEGYPMPVLLSGHRALELCNTWAGWDQPHSPEREWLRNFDRLAVWTGHVQLLPPATVQRLREQGRRCPDEAEDVLVATRLLRTALHDVLLAPDDDAAFGHVAAQAQRAAAAAVLVAGPDGVARWTLPDHIGLSLPLLASARAAADLLSTPDRNWVRACPGDDCGWLFLDRRGRRRWCSMAGCGNRAKVRAYASRHRSG</sequence>
<keyword evidence="3" id="KW-1185">Reference proteome</keyword>
<dbReference type="Gene3D" id="1.10.3300.10">
    <property type="entry name" value="Jann2411-like domain"/>
    <property type="match status" value="1"/>
</dbReference>
<dbReference type="InterPro" id="IPR010852">
    <property type="entry name" value="ABATE"/>
</dbReference>
<dbReference type="Pfam" id="PF07336">
    <property type="entry name" value="ABATE"/>
    <property type="match status" value="1"/>
</dbReference>
<dbReference type="PANTHER" id="PTHR35525:SF3">
    <property type="entry name" value="BLL6575 PROTEIN"/>
    <property type="match status" value="1"/>
</dbReference>
<dbReference type="SUPFAM" id="SSF160904">
    <property type="entry name" value="Jann2411-like"/>
    <property type="match status" value="1"/>
</dbReference>
<reference evidence="3" key="1">
    <citation type="journal article" date="2019" name="Int. J. Syst. Evol. Microbiol.">
        <title>The Global Catalogue of Microorganisms (GCM) 10K type strain sequencing project: providing services to taxonomists for standard genome sequencing and annotation.</title>
        <authorList>
            <consortium name="The Broad Institute Genomics Platform"/>
            <consortium name="The Broad Institute Genome Sequencing Center for Infectious Disease"/>
            <person name="Wu L."/>
            <person name="Ma J."/>
        </authorList>
    </citation>
    <scope>NUCLEOTIDE SEQUENCE [LARGE SCALE GENOMIC DNA]</scope>
    <source>
        <strain evidence="3">JCM 31037</strain>
    </source>
</reference>
<feature type="domain" description="Zinc finger CGNR" evidence="1">
    <location>
        <begin position="160"/>
        <end position="200"/>
    </location>
</feature>
<accession>A0ABW3YGX8</accession>
<name>A0ABW3YGX8_9ACTN</name>
<evidence type="ECO:0000313" key="3">
    <source>
        <dbReference type="Proteomes" id="UP001597260"/>
    </source>
</evidence>
<comment type="caution">
    <text evidence="2">The sequence shown here is derived from an EMBL/GenBank/DDBJ whole genome shotgun (WGS) entry which is preliminary data.</text>
</comment>
<organism evidence="2 3">
    <name type="scientific">Micromonospora sonneratiae</name>
    <dbReference type="NCBI Taxonomy" id="1184706"/>
    <lineage>
        <taxon>Bacteria</taxon>
        <taxon>Bacillati</taxon>
        <taxon>Actinomycetota</taxon>
        <taxon>Actinomycetes</taxon>
        <taxon>Micromonosporales</taxon>
        <taxon>Micromonosporaceae</taxon>
        <taxon>Micromonospora</taxon>
    </lineage>
</organism>
<gene>
    <name evidence="2" type="ORF">ACFQ4H_17680</name>
</gene>
<proteinExistence type="predicted"/>
<dbReference type="Pfam" id="PF11706">
    <property type="entry name" value="zf-CGNR"/>
    <property type="match status" value="1"/>
</dbReference>
<evidence type="ECO:0000313" key="2">
    <source>
        <dbReference type="EMBL" id="MFD1322926.1"/>
    </source>
</evidence>
<protein>
    <submittedName>
        <fullName evidence="2">CGNR zinc finger domain-containing protein</fullName>
    </submittedName>
</protein>
<dbReference type="InterPro" id="IPR023286">
    <property type="entry name" value="ABATE_dom_sf"/>
</dbReference>
<dbReference type="PANTHER" id="PTHR35525">
    <property type="entry name" value="BLL6575 PROTEIN"/>
    <property type="match status" value="1"/>
</dbReference>
<dbReference type="RefSeq" id="WP_377572079.1">
    <property type="nucleotide sequence ID" value="NZ_JBHTMP010000025.1"/>
</dbReference>
<dbReference type="EMBL" id="JBHTMP010000025">
    <property type="protein sequence ID" value="MFD1322926.1"/>
    <property type="molecule type" value="Genomic_DNA"/>
</dbReference>
<dbReference type="InterPro" id="IPR021005">
    <property type="entry name" value="Znf_CGNR"/>
</dbReference>
<evidence type="ECO:0000259" key="1">
    <source>
        <dbReference type="Pfam" id="PF11706"/>
    </source>
</evidence>